<evidence type="ECO:0000313" key="13">
    <source>
        <dbReference type="EMBL" id="RJP21136.1"/>
    </source>
</evidence>
<sequence>MIWDEKHECMPREQLRELQLTRLKRVIRRVHKNVPYFRKKLDDLGLSPSDIKTLEDLQKLPFITKHELRETYPFGLFATPLKDVVRIHSSSGTTGKPVVAGYTKADLNLWAELMARTLSAGDVTANDVVQNSYGYGLFTGGLGIHYGAEKVGATVIPISGGNTKRQLMVMEDFGVTVLACTPSYSLQIAEVAEEMNIDMSRLKLRVGVFGAEPWSDTMRSEIEERLRITAMDIYGLTEVIGPGVATECQHRCGLHIFEDHFIPEVIDADTGKVLPEGSIGELVLTCVTKQAFPVIRFRTRDIVSLRYQPCECGRTLVRMNRVTGRTDDMLIIRGVNVFPSQIEHVLVGFDEAQPHYQLIVRKDGPMDTLEVQVEVSEEIFSDEIKNLQLIEKKIEHEIQSMLGIHAKVTLVQPKTIERSMGKAKRVIDLRKEGGIAG</sequence>
<evidence type="ECO:0000256" key="6">
    <source>
        <dbReference type="ARBA" id="ARBA00061566"/>
    </source>
</evidence>
<dbReference type="InterPro" id="IPR011880">
    <property type="entry name" value="PA_CoA_ligase"/>
</dbReference>
<comment type="catalytic activity">
    <reaction evidence="4">
        <text>2-phenylacetate + ATP + CoA = phenylacetyl-CoA + AMP + diphosphate</text>
        <dbReference type="Rhea" id="RHEA:20956"/>
        <dbReference type="ChEBI" id="CHEBI:18401"/>
        <dbReference type="ChEBI" id="CHEBI:30616"/>
        <dbReference type="ChEBI" id="CHEBI:33019"/>
        <dbReference type="ChEBI" id="CHEBI:57287"/>
        <dbReference type="ChEBI" id="CHEBI:57390"/>
        <dbReference type="ChEBI" id="CHEBI:456215"/>
        <dbReference type="EC" id="6.2.1.30"/>
    </reaction>
    <physiologicalReaction direction="left-to-right" evidence="4">
        <dbReference type="Rhea" id="RHEA:20957"/>
    </physiologicalReaction>
</comment>
<dbReference type="InterPro" id="IPR028154">
    <property type="entry name" value="AMP-dep_Lig_C"/>
</dbReference>
<evidence type="ECO:0000313" key="14">
    <source>
        <dbReference type="Proteomes" id="UP000265882"/>
    </source>
</evidence>
<dbReference type="PANTHER" id="PTHR43439:SF1">
    <property type="entry name" value="PHENYLACETATE-COENZYME A LIGASE"/>
    <property type="match status" value="1"/>
</dbReference>
<comment type="caution">
    <text evidence="13">The sequence shown here is derived from an EMBL/GenBank/DDBJ whole genome shotgun (WGS) entry which is preliminary data.</text>
</comment>
<evidence type="ECO:0000256" key="8">
    <source>
        <dbReference type="ARBA" id="ARBA00068695"/>
    </source>
</evidence>
<dbReference type="InterPro" id="IPR000873">
    <property type="entry name" value="AMP-dep_synth/lig_dom"/>
</dbReference>
<evidence type="ECO:0000256" key="10">
    <source>
        <dbReference type="PIRNR" id="PIRNR006444"/>
    </source>
</evidence>
<evidence type="ECO:0000256" key="5">
    <source>
        <dbReference type="ARBA" id="ARBA00060591"/>
    </source>
</evidence>
<dbReference type="Pfam" id="PF14535">
    <property type="entry name" value="AMP-binding_C_2"/>
    <property type="match status" value="1"/>
</dbReference>
<comment type="similarity">
    <text evidence="6 10">Belongs to the phenylacetyl-CoA ligase family.</text>
</comment>
<dbReference type="PIRSF" id="PIRSF006444">
    <property type="entry name" value="PaaK"/>
    <property type="match status" value="1"/>
</dbReference>
<dbReference type="GO" id="GO:0047475">
    <property type="term" value="F:phenylacetate-CoA ligase activity"/>
    <property type="evidence" value="ECO:0007669"/>
    <property type="project" value="UniProtKB-EC"/>
</dbReference>
<evidence type="ECO:0000256" key="1">
    <source>
        <dbReference type="ARBA" id="ARBA00011245"/>
    </source>
</evidence>
<proteinExistence type="inferred from homology"/>
<dbReference type="PANTHER" id="PTHR43439">
    <property type="entry name" value="PHENYLACETATE-COENZYME A LIGASE"/>
    <property type="match status" value="1"/>
</dbReference>
<evidence type="ECO:0000259" key="11">
    <source>
        <dbReference type="Pfam" id="PF00501"/>
    </source>
</evidence>
<dbReference type="AlphaFoldDB" id="A0A3A4NSW9"/>
<evidence type="ECO:0000256" key="4">
    <source>
        <dbReference type="ARBA" id="ARBA00050450"/>
    </source>
</evidence>
<dbReference type="GO" id="GO:0000166">
    <property type="term" value="F:nucleotide binding"/>
    <property type="evidence" value="ECO:0007669"/>
    <property type="project" value="UniProtKB-KW"/>
</dbReference>
<dbReference type="UniPathway" id="UPA00930"/>
<evidence type="ECO:0000256" key="9">
    <source>
        <dbReference type="ARBA" id="ARBA00075111"/>
    </source>
</evidence>
<keyword evidence="2 10" id="KW-0436">Ligase</keyword>
<protein>
    <recommendedName>
        <fullName evidence="8 10">Phenylacetate-coenzyme A ligase</fullName>
        <ecNumber evidence="7 10">6.2.1.30</ecNumber>
    </recommendedName>
    <alternativeName>
        <fullName evidence="9 10">Phenylacetyl-CoA ligase</fullName>
    </alternativeName>
</protein>
<dbReference type="GO" id="GO:0010124">
    <property type="term" value="P:phenylacetate catabolic process"/>
    <property type="evidence" value="ECO:0007669"/>
    <property type="project" value="UniProtKB-UniRule"/>
</dbReference>
<dbReference type="Pfam" id="PF00501">
    <property type="entry name" value="AMP-binding"/>
    <property type="match status" value="1"/>
</dbReference>
<comment type="function">
    <text evidence="10">Catalyzes the activation of phenylacetic acid (PA) to phenylacetyl-CoA (PA-CoA).</text>
</comment>
<comment type="subunit">
    <text evidence="1">Monomer.</text>
</comment>
<name>A0A3A4NSW9_ABYX5</name>
<feature type="domain" description="AMP-dependent synthetase/ligase" evidence="11">
    <location>
        <begin position="81"/>
        <end position="284"/>
    </location>
</feature>
<accession>A0A3A4NSW9</accession>
<dbReference type="Gene3D" id="3.40.50.12780">
    <property type="entry name" value="N-terminal domain of ligase-like"/>
    <property type="match status" value="1"/>
</dbReference>
<dbReference type="SUPFAM" id="SSF56801">
    <property type="entry name" value="Acetyl-CoA synthetase-like"/>
    <property type="match status" value="1"/>
</dbReference>
<dbReference type="CDD" id="cd05913">
    <property type="entry name" value="PaaK"/>
    <property type="match status" value="1"/>
</dbReference>
<dbReference type="EC" id="6.2.1.30" evidence="7 10"/>
<organism evidence="13 14">
    <name type="scientific">Abyssobacteria bacterium (strain SURF_5)</name>
    <dbReference type="NCBI Taxonomy" id="2093360"/>
    <lineage>
        <taxon>Bacteria</taxon>
        <taxon>Pseudomonadati</taxon>
        <taxon>Candidatus Hydrogenedentota</taxon>
        <taxon>Candidatus Abyssobacteria</taxon>
    </lineage>
</organism>
<reference evidence="13 14" key="1">
    <citation type="journal article" date="2017" name="ISME J.">
        <title>Energy and carbon metabolisms in a deep terrestrial subsurface fluid microbial community.</title>
        <authorList>
            <person name="Momper L."/>
            <person name="Jungbluth S.P."/>
            <person name="Lee M.D."/>
            <person name="Amend J.P."/>
        </authorList>
    </citation>
    <scope>NUCLEOTIDE SEQUENCE [LARGE SCALE GENOMIC DNA]</scope>
    <source>
        <strain evidence="13">SURF_5</strain>
    </source>
</reference>
<dbReference type="FunFam" id="3.30.300.30:FF:000019">
    <property type="entry name" value="Phenylacetate-coenzyme A ligase"/>
    <property type="match status" value="1"/>
</dbReference>
<keyword evidence="3 10" id="KW-0547">Nucleotide-binding</keyword>
<dbReference type="Proteomes" id="UP000265882">
    <property type="component" value="Unassembled WGS sequence"/>
</dbReference>
<dbReference type="InterPro" id="IPR045851">
    <property type="entry name" value="AMP-bd_C_sf"/>
</dbReference>
<dbReference type="EMBL" id="QZKU01000070">
    <property type="protein sequence ID" value="RJP21136.1"/>
    <property type="molecule type" value="Genomic_DNA"/>
</dbReference>
<feature type="domain" description="AMP-dependent ligase C-terminal" evidence="12">
    <location>
        <begin position="334"/>
        <end position="430"/>
    </location>
</feature>
<evidence type="ECO:0000259" key="12">
    <source>
        <dbReference type="Pfam" id="PF14535"/>
    </source>
</evidence>
<evidence type="ECO:0000256" key="2">
    <source>
        <dbReference type="ARBA" id="ARBA00022598"/>
    </source>
</evidence>
<gene>
    <name evidence="13" type="ORF">C4520_10490</name>
</gene>
<dbReference type="InterPro" id="IPR051414">
    <property type="entry name" value="Adenylate-forming_Reductase"/>
</dbReference>
<evidence type="ECO:0000256" key="3">
    <source>
        <dbReference type="ARBA" id="ARBA00022741"/>
    </source>
</evidence>
<dbReference type="Gene3D" id="3.30.300.30">
    <property type="match status" value="1"/>
</dbReference>
<dbReference type="InterPro" id="IPR042099">
    <property type="entry name" value="ANL_N_sf"/>
</dbReference>
<comment type="pathway">
    <text evidence="5 10">Aromatic compound metabolism; phenylacetate degradation.</text>
</comment>
<dbReference type="FunFam" id="3.40.50.12780:FF:000016">
    <property type="entry name" value="Phenylacetate-coenzyme A ligase"/>
    <property type="match status" value="1"/>
</dbReference>
<evidence type="ECO:0000256" key="7">
    <source>
        <dbReference type="ARBA" id="ARBA00066629"/>
    </source>
</evidence>